<feature type="domain" description="Plastid lipid-associated protein/fibrillin conserved" evidence="3">
    <location>
        <begin position="12"/>
        <end position="175"/>
    </location>
</feature>
<comment type="subcellular location">
    <subcellularLocation>
        <location evidence="1">Plastid</location>
    </subcellularLocation>
</comment>
<dbReference type="Proteomes" id="UP001301350">
    <property type="component" value="Unassembled WGS sequence"/>
</dbReference>
<evidence type="ECO:0000313" key="4">
    <source>
        <dbReference type="EMBL" id="KAK4535438.1"/>
    </source>
</evidence>
<dbReference type="EMBL" id="JANCYW010000005">
    <property type="protein sequence ID" value="KAK4535438.1"/>
    <property type="molecule type" value="Genomic_DNA"/>
</dbReference>
<evidence type="ECO:0000256" key="2">
    <source>
        <dbReference type="ARBA" id="ARBA00022640"/>
    </source>
</evidence>
<protein>
    <recommendedName>
        <fullName evidence="3">Plastid lipid-associated protein/fibrillin conserved domain-containing protein</fullName>
    </recommendedName>
</protein>
<gene>
    <name evidence="4" type="ORF">CDCA_CDCA05G1463</name>
</gene>
<organism evidence="4 5">
    <name type="scientific">Cyanidium caldarium</name>
    <name type="common">Red alga</name>
    <dbReference type="NCBI Taxonomy" id="2771"/>
    <lineage>
        <taxon>Eukaryota</taxon>
        <taxon>Rhodophyta</taxon>
        <taxon>Bangiophyceae</taxon>
        <taxon>Cyanidiales</taxon>
        <taxon>Cyanidiaceae</taxon>
        <taxon>Cyanidium</taxon>
    </lineage>
</organism>
<dbReference type="PANTHER" id="PTHR31906">
    <property type="entry name" value="PLASTID-LIPID-ASSOCIATED PROTEIN 4, CHLOROPLASTIC-RELATED"/>
    <property type="match status" value="1"/>
</dbReference>
<dbReference type="InterPro" id="IPR039633">
    <property type="entry name" value="PAP"/>
</dbReference>
<evidence type="ECO:0000256" key="1">
    <source>
        <dbReference type="ARBA" id="ARBA00004474"/>
    </source>
</evidence>
<dbReference type="Pfam" id="PF04755">
    <property type="entry name" value="PAP_fibrillin"/>
    <property type="match status" value="1"/>
</dbReference>
<evidence type="ECO:0000313" key="5">
    <source>
        <dbReference type="Proteomes" id="UP001301350"/>
    </source>
</evidence>
<keyword evidence="2" id="KW-0934">Plastid</keyword>
<comment type="caution">
    <text evidence="4">The sequence shown here is derived from an EMBL/GenBank/DDBJ whole genome shotgun (WGS) entry which is preliminary data.</text>
</comment>
<name>A0AAV9IT43_CYACA</name>
<dbReference type="InterPro" id="IPR006843">
    <property type="entry name" value="PAP/fibrillin_dom"/>
</dbReference>
<accession>A0AAV9IT43</accession>
<dbReference type="AlphaFoldDB" id="A0AAV9IT43"/>
<proteinExistence type="predicted"/>
<dbReference type="GO" id="GO:0009536">
    <property type="term" value="C:plastid"/>
    <property type="evidence" value="ECO:0007669"/>
    <property type="project" value="UniProtKB-SubCell"/>
</dbReference>
<evidence type="ECO:0000259" key="3">
    <source>
        <dbReference type="Pfam" id="PF04755"/>
    </source>
</evidence>
<keyword evidence="5" id="KW-1185">Reference proteome</keyword>
<sequence length="178" mass="20531">MNVFLTSPTTAELKQKLLDRVADLDLGRRGYSPEQDRVIDEYFIRPLEAQNPTRYPVDSPLLGGRWRLVYSNSKNVLGMDRPPFIRPAGNSVYQTILLEQGMVINEERMLGLIPNKVRATFTVKPPRRVEVQFQEFRLGPIKARAPRTARGWLDITYLDEDMRISRGNLSNVFVLVRE</sequence>
<reference evidence="4 5" key="1">
    <citation type="submission" date="2022-07" db="EMBL/GenBank/DDBJ databases">
        <title>Genome-wide signatures of adaptation to extreme environments.</title>
        <authorList>
            <person name="Cho C.H."/>
            <person name="Yoon H.S."/>
        </authorList>
    </citation>
    <scope>NUCLEOTIDE SEQUENCE [LARGE SCALE GENOMIC DNA]</scope>
    <source>
        <strain evidence="4 5">DBV 063 E5</strain>
    </source>
</reference>